<evidence type="ECO:0000259" key="8">
    <source>
        <dbReference type="PROSITE" id="PS50011"/>
    </source>
</evidence>
<dbReference type="InterPro" id="IPR011009">
    <property type="entry name" value="Kinase-like_dom_sf"/>
</dbReference>
<keyword evidence="2" id="KW-0808">Transferase</keyword>
<dbReference type="InterPro" id="IPR008271">
    <property type="entry name" value="Ser/Thr_kinase_AS"/>
</dbReference>
<dbReference type="Proteomes" id="UP001383192">
    <property type="component" value="Unassembled WGS sequence"/>
</dbReference>
<keyword evidence="1 7" id="KW-0723">Serine/threonine-protein kinase</keyword>
<dbReference type="InterPro" id="IPR017441">
    <property type="entry name" value="Protein_kinase_ATP_BS"/>
</dbReference>
<evidence type="ECO:0000256" key="3">
    <source>
        <dbReference type="ARBA" id="ARBA00022741"/>
    </source>
</evidence>
<keyword evidence="4" id="KW-0418">Kinase</keyword>
<dbReference type="PANTHER" id="PTHR45646">
    <property type="entry name" value="SERINE/THREONINE-PROTEIN KINASE DOA-RELATED"/>
    <property type="match status" value="1"/>
</dbReference>
<dbReference type="Pfam" id="PF00069">
    <property type="entry name" value="Pkinase"/>
    <property type="match status" value="2"/>
</dbReference>
<dbReference type="PROSITE" id="PS00108">
    <property type="entry name" value="PROTEIN_KINASE_ST"/>
    <property type="match status" value="1"/>
</dbReference>
<keyword evidence="3 6" id="KW-0547">Nucleotide-binding</keyword>
<accession>A0AAW0DMI3</accession>
<proteinExistence type="inferred from homology"/>
<keyword evidence="5 6" id="KW-0067">ATP-binding</keyword>
<dbReference type="SUPFAM" id="SSF56112">
    <property type="entry name" value="Protein kinase-like (PK-like)"/>
    <property type="match status" value="1"/>
</dbReference>
<dbReference type="GO" id="GO:0043484">
    <property type="term" value="P:regulation of RNA splicing"/>
    <property type="evidence" value="ECO:0007669"/>
    <property type="project" value="TreeGrafter"/>
</dbReference>
<evidence type="ECO:0000256" key="2">
    <source>
        <dbReference type="ARBA" id="ARBA00022679"/>
    </source>
</evidence>
<dbReference type="GO" id="GO:0005524">
    <property type="term" value="F:ATP binding"/>
    <property type="evidence" value="ECO:0007669"/>
    <property type="project" value="UniProtKB-UniRule"/>
</dbReference>
<comment type="caution">
    <text evidence="9">The sequence shown here is derived from an EMBL/GenBank/DDBJ whole genome shotgun (WGS) entry which is preliminary data.</text>
</comment>
<keyword evidence="10" id="KW-1185">Reference proteome</keyword>
<dbReference type="PROSITE" id="PS50011">
    <property type="entry name" value="PROTEIN_KINASE_DOM"/>
    <property type="match status" value="1"/>
</dbReference>
<dbReference type="PANTHER" id="PTHR45646:SF11">
    <property type="entry name" value="SERINE_THREONINE-PROTEIN KINASE DOA"/>
    <property type="match status" value="1"/>
</dbReference>
<name>A0AAW0DMI3_9AGAR</name>
<dbReference type="InterPro" id="IPR000719">
    <property type="entry name" value="Prot_kinase_dom"/>
</dbReference>
<comment type="similarity">
    <text evidence="7">Belongs to the protein kinase superfamily.</text>
</comment>
<dbReference type="AlphaFoldDB" id="A0AAW0DMI3"/>
<evidence type="ECO:0000256" key="7">
    <source>
        <dbReference type="RuleBase" id="RU000304"/>
    </source>
</evidence>
<dbReference type="EMBL" id="JAYKXP010000010">
    <property type="protein sequence ID" value="KAK7053151.1"/>
    <property type="molecule type" value="Genomic_DNA"/>
</dbReference>
<dbReference type="PROSITE" id="PS00107">
    <property type="entry name" value="PROTEIN_KINASE_ATP"/>
    <property type="match status" value="1"/>
</dbReference>
<evidence type="ECO:0000256" key="6">
    <source>
        <dbReference type="PROSITE-ProRule" id="PRU10141"/>
    </source>
</evidence>
<dbReference type="SMART" id="SM00220">
    <property type="entry name" value="S_TKc"/>
    <property type="match status" value="1"/>
</dbReference>
<evidence type="ECO:0000256" key="4">
    <source>
        <dbReference type="ARBA" id="ARBA00022777"/>
    </source>
</evidence>
<feature type="binding site" evidence="6">
    <location>
        <position position="84"/>
    </location>
    <ligand>
        <name>ATP</name>
        <dbReference type="ChEBI" id="CHEBI:30616"/>
    </ligand>
</feature>
<evidence type="ECO:0000313" key="9">
    <source>
        <dbReference type="EMBL" id="KAK7053151.1"/>
    </source>
</evidence>
<evidence type="ECO:0000256" key="5">
    <source>
        <dbReference type="ARBA" id="ARBA00022840"/>
    </source>
</evidence>
<dbReference type="GO" id="GO:0004674">
    <property type="term" value="F:protein serine/threonine kinase activity"/>
    <property type="evidence" value="ECO:0007669"/>
    <property type="project" value="UniProtKB-KW"/>
</dbReference>
<reference evidence="9 10" key="1">
    <citation type="submission" date="2024-01" db="EMBL/GenBank/DDBJ databases">
        <title>A draft genome for a cacao thread blight-causing isolate of Paramarasmius palmivorus.</title>
        <authorList>
            <person name="Baruah I.K."/>
            <person name="Bukari Y."/>
            <person name="Amoako-Attah I."/>
            <person name="Meinhardt L.W."/>
            <person name="Bailey B.A."/>
            <person name="Cohen S.P."/>
        </authorList>
    </citation>
    <scope>NUCLEOTIDE SEQUENCE [LARGE SCALE GENOMIC DNA]</scope>
    <source>
        <strain evidence="9 10">GH-12</strain>
    </source>
</reference>
<sequence length="420" mass="46955">MASVQPTNRHFSVGPDGNPVYDLHFASEALGMPASMGYGWANLDFGQRIGPDGRYIIERKLGWGGNSSTWLARDDVNRNFVAVKVCTGHTTELDRKNLVWESDALRAVSFEPLSPHTIRLLSDFTLPGNELTGDHLCFVTPLYRGDVSSLMAARSGKGLPLPLAKRILLHLLRGIVHAHSRSVVHADLKTDNIFIDTRLSSANVEGFLKEYPARRHEPELSHEGQIVQSAVSQHFPVISLEEAQEATYVLGDFGCAQPSRLHDARTINIIPNRPPEVWLQGEWDMPADIWAFGCLLFEIVTGETLSTWTRAKTWDLPEPNSMLYQMACKTGDNFNGHLLRQWPAAVEYFIPPSCRFKSFVPNEEVVIYNISFEACIRGAVEDMGDAEINSLAALMRRCLRLDPQARASALDLLDDLWFAE</sequence>
<evidence type="ECO:0000313" key="10">
    <source>
        <dbReference type="Proteomes" id="UP001383192"/>
    </source>
</evidence>
<evidence type="ECO:0000256" key="1">
    <source>
        <dbReference type="ARBA" id="ARBA00022527"/>
    </source>
</evidence>
<dbReference type="InterPro" id="IPR051175">
    <property type="entry name" value="CLK_kinases"/>
</dbReference>
<organism evidence="9 10">
    <name type="scientific">Paramarasmius palmivorus</name>
    <dbReference type="NCBI Taxonomy" id="297713"/>
    <lineage>
        <taxon>Eukaryota</taxon>
        <taxon>Fungi</taxon>
        <taxon>Dikarya</taxon>
        <taxon>Basidiomycota</taxon>
        <taxon>Agaricomycotina</taxon>
        <taxon>Agaricomycetes</taxon>
        <taxon>Agaricomycetidae</taxon>
        <taxon>Agaricales</taxon>
        <taxon>Marasmiineae</taxon>
        <taxon>Marasmiaceae</taxon>
        <taxon>Paramarasmius</taxon>
    </lineage>
</organism>
<gene>
    <name evidence="9" type="ORF">VNI00_003770</name>
</gene>
<protein>
    <recommendedName>
        <fullName evidence="8">Protein kinase domain-containing protein</fullName>
    </recommendedName>
</protein>
<dbReference type="Gene3D" id="1.10.510.10">
    <property type="entry name" value="Transferase(Phosphotransferase) domain 1"/>
    <property type="match status" value="1"/>
</dbReference>
<feature type="domain" description="Protein kinase" evidence="8">
    <location>
        <begin position="55"/>
        <end position="418"/>
    </location>
</feature>
<dbReference type="GO" id="GO:0005634">
    <property type="term" value="C:nucleus"/>
    <property type="evidence" value="ECO:0007669"/>
    <property type="project" value="TreeGrafter"/>
</dbReference>
<dbReference type="Gene3D" id="3.30.200.20">
    <property type="entry name" value="Phosphorylase Kinase, domain 1"/>
    <property type="match status" value="1"/>
</dbReference>